<gene>
    <name evidence="2" type="ORF">JX360_04405</name>
</gene>
<organism evidence="2 3">
    <name type="scientific">Thermostichus vulcanus str. 'Rupite'</name>
    <dbReference type="NCBI Taxonomy" id="2813851"/>
    <lineage>
        <taxon>Bacteria</taxon>
        <taxon>Bacillati</taxon>
        <taxon>Cyanobacteriota</taxon>
        <taxon>Cyanophyceae</taxon>
        <taxon>Thermostichales</taxon>
        <taxon>Thermostichaceae</taxon>
        <taxon>Thermostichus</taxon>
    </lineage>
</organism>
<evidence type="ECO:0000313" key="2">
    <source>
        <dbReference type="EMBL" id="MCJ2542152.1"/>
    </source>
</evidence>
<evidence type="ECO:0000259" key="1">
    <source>
        <dbReference type="Pfam" id="PF14261"/>
    </source>
</evidence>
<keyword evidence="3" id="KW-1185">Reference proteome</keyword>
<evidence type="ECO:0000313" key="3">
    <source>
        <dbReference type="Proteomes" id="UP000830835"/>
    </source>
</evidence>
<dbReference type="InterPro" id="IPR025587">
    <property type="entry name" value="DUF4351"/>
</dbReference>
<dbReference type="Pfam" id="PF14261">
    <property type="entry name" value="DUF4351"/>
    <property type="match status" value="1"/>
</dbReference>
<dbReference type="EMBL" id="JAFIRA010000007">
    <property type="protein sequence ID" value="MCJ2542152.1"/>
    <property type="molecule type" value="Genomic_DNA"/>
</dbReference>
<accession>A0ABT0C8N3</accession>
<protein>
    <submittedName>
        <fullName evidence="2">DUF4351 domain-containing protein</fullName>
    </submittedName>
</protein>
<sequence length="33" mass="3544">MGLAEGLSQGIQQGESELVIHQLQRKLGEIPLA</sequence>
<proteinExistence type="predicted"/>
<name>A0ABT0C8N3_THEVL</name>
<reference evidence="2" key="1">
    <citation type="submission" date="2021-02" db="EMBL/GenBank/DDBJ databases">
        <title>The CRISPR/cas machinery reduction and long-range gene transfer in the hot spring cyanobacterium Synechococcus.</title>
        <authorList>
            <person name="Dvorak P."/>
            <person name="Jahodarova E."/>
            <person name="Hasler P."/>
            <person name="Poulickova A."/>
        </authorList>
    </citation>
    <scope>NUCLEOTIDE SEQUENCE</scope>
    <source>
        <strain evidence="2">Rupite</strain>
    </source>
</reference>
<comment type="caution">
    <text evidence="2">The sequence shown here is derived from an EMBL/GenBank/DDBJ whole genome shotgun (WGS) entry which is preliminary data.</text>
</comment>
<dbReference type="Proteomes" id="UP000830835">
    <property type="component" value="Unassembled WGS sequence"/>
</dbReference>
<feature type="domain" description="DUF4351" evidence="1">
    <location>
        <begin position="9"/>
        <end position="31"/>
    </location>
</feature>